<dbReference type="CDD" id="cd11644">
    <property type="entry name" value="Precorrin-6Y-MT"/>
    <property type="match status" value="1"/>
</dbReference>
<dbReference type="AlphaFoldDB" id="A0A916S1G9"/>
<dbReference type="SUPFAM" id="SSF53335">
    <property type="entry name" value="S-adenosyl-L-methionine-dependent methyltransferases"/>
    <property type="match status" value="1"/>
</dbReference>
<evidence type="ECO:0000313" key="8">
    <source>
        <dbReference type="Proteomes" id="UP000636264"/>
    </source>
</evidence>
<dbReference type="PANTHER" id="PTHR43182:SF1">
    <property type="entry name" value="COBALT-PRECORRIN-7 C(5)-METHYLTRANSFERASE"/>
    <property type="match status" value="1"/>
</dbReference>
<evidence type="ECO:0000259" key="6">
    <source>
        <dbReference type="Pfam" id="PF00590"/>
    </source>
</evidence>
<accession>A0A916S1G9</accession>
<dbReference type="Gene3D" id="3.40.50.150">
    <property type="entry name" value="Vaccinia Virus protein VP39"/>
    <property type="match status" value="1"/>
</dbReference>
<gene>
    <name evidence="7" type="ORF">GCM10011385_36930</name>
</gene>
<keyword evidence="4" id="KW-0808">Transferase</keyword>
<dbReference type="GO" id="GO:0009236">
    <property type="term" value="P:cobalamin biosynthetic process"/>
    <property type="evidence" value="ECO:0007669"/>
    <property type="project" value="UniProtKB-KW"/>
</dbReference>
<evidence type="ECO:0000313" key="7">
    <source>
        <dbReference type="EMBL" id="GGA79340.1"/>
    </source>
</evidence>
<dbReference type="InterPro" id="IPR014008">
    <property type="entry name" value="Cbl_synth_MTase_CbiT"/>
</dbReference>
<evidence type="ECO:0000256" key="2">
    <source>
        <dbReference type="ARBA" id="ARBA00022573"/>
    </source>
</evidence>
<dbReference type="InterPro" id="IPR014776">
    <property type="entry name" value="4pyrrole_Mease_sub2"/>
</dbReference>
<evidence type="ECO:0000256" key="5">
    <source>
        <dbReference type="ARBA" id="ARBA00022691"/>
    </source>
</evidence>
<sequence length="342" mass="36157">MKAVLAERGLKVCVLASGDPFHFGVGTTLARHVDPSEMIVLPAPSTFSLAAARLGWALNEVETISLHGQPIERIRPLLHPGRRIIALTSDGSSPASIARLLVADGFANSHINVLESLGGGNEQVVACAASELASQRFGELNVVTVDVRVAPDARILPLGFGLDDALFLHDGQITKREIRAVTLSALAPRRGELLWDIGAGSGSIAIEWMLSHPSMRAIAIERNAARIARIRENAARFGIPSLRIVEGAAPGACEGLQMPDAIFIGGGGSRDGIVDFALEALRPGGRLVANAVTLEMEAMLLGLHGRLGGRLTRISIASAEPVGTMSGWRPAMPVTQWAWVKP</sequence>
<protein>
    <submittedName>
        <fullName evidence="7">Precorrin-6Y methyltransferase</fullName>
    </submittedName>
</protein>
<keyword evidence="8" id="KW-1185">Reference proteome</keyword>
<keyword evidence="2" id="KW-0169">Cobalamin biosynthesis</keyword>
<evidence type="ECO:0000256" key="1">
    <source>
        <dbReference type="ARBA" id="ARBA00004953"/>
    </source>
</evidence>
<dbReference type="GO" id="GO:0032259">
    <property type="term" value="P:methylation"/>
    <property type="evidence" value="ECO:0007669"/>
    <property type="project" value="UniProtKB-KW"/>
</dbReference>
<dbReference type="InterPro" id="IPR029063">
    <property type="entry name" value="SAM-dependent_MTases_sf"/>
</dbReference>
<dbReference type="NCBIfam" id="TIGR02469">
    <property type="entry name" value="CbiT"/>
    <property type="match status" value="1"/>
</dbReference>
<dbReference type="SUPFAM" id="SSF53790">
    <property type="entry name" value="Tetrapyrrole methylase"/>
    <property type="match status" value="1"/>
</dbReference>
<evidence type="ECO:0000256" key="4">
    <source>
        <dbReference type="ARBA" id="ARBA00022679"/>
    </source>
</evidence>
<dbReference type="CDD" id="cd02440">
    <property type="entry name" value="AdoMet_MTases"/>
    <property type="match status" value="1"/>
</dbReference>
<dbReference type="InterPro" id="IPR035996">
    <property type="entry name" value="4pyrrol_Methylase_sf"/>
</dbReference>
<dbReference type="InterPro" id="IPR050714">
    <property type="entry name" value="Cobalamin_biosynth_MTase"/>
</dbReference>
<comment type="caution">
    <text evidence="7">The sequence shown here is derived from an EMBL/GenBank/DDBJ whole genome shotgun (WGS) entry which is preliminary data.</text>
</comment>
<proteinExistence type="predicted"/>
<dbReference type="Pfam" id="PF00590">
    <property type="entry name" value="TP_methylase"/>
    <property type="match status" value="1"/>
</dbReference>
<keyword evidence="5" id="KW-0949">S-adenosyl-L-methionine</keyword>
<name>A0A916S1G9_9HYPH</name>
<organism evidence="7 8">
    <name type="scientific">Nitratireductor aestuarii</name>
    <dbReference type="NCBI Taxonomy" id="1735103"/>
    <lineage>
        <taxon>Bacteria</taxon>
        <taxon>Pseudomonadati</taxon>
        <taxon>Pseudomonadota</taxon>
        <taxon>Alphaproteobacteria</taxon>
        <taxon>Hyphomicrobiales</taxon>
        <taxon>Phyllobacteriaceae</taxon>
        <taxon>Nitratireductor</taxon>
    </lineage>
</organism>
<comment type="pathway">
    <text evidence="1">Cofactor biosynthesis; adenosylcobalamin biosynthesis.</text>
</comment>
<feature type="domain" description="Tetrapyrrole methylase" evidence="6">
    <location>
        <begin position="5"/>
        <end position="132"/>
    </location>
</feature>
<reference evidence="7" key="2">
    <citation type="submission" date="2020-09" db="EMBL/GenBank/DDBJ databases">
        <authorList>
            <person name="Sun Q."/>
            <person name="Zhou Y."/>
        </authorList>
    </citation>
    <scope>NUCLEOTIDE SEQUENCE</scope>
    <source>
        <strain evidence="7">CGMCC 1.15320</strain>
    </source>
</reference>
<dbReference type="GO" id="GO:0008276">
    <property type="term" value="F:protein methyltransferase activity"/>
    <property type="evidence" value="ECO:0007669"/>
    <property type="project" value="InterPro"/>
</dbReference>
<dbReference type="InterPro" id="IPR012818">
    <property type="entry name" value="CbiE"/>
</dbReference>
<dbReference type="PANTHER" id="PTHR43182">
    <property type="entry name" value="COBALT-PRECORRIN-6B C(15)-METHYLTRANSFERASE (DECARBOXYLATING)"/>
    <property type="match status" value="1"/>
</dbReference>
<dbReference type="NCBIfam" id="TIGR02467">
    <property type="entry name" value="CbiE"/>
    <property type="match status" value="1"/>
</dbReference>
<dbReference type="Gene3D" id="3.30.950.10">
    <property type="entry name" value="Methyltransferase, Cobalt-precorrin-4 Transmethylase, Domain 2"/>
    <property type="match status" value="1"/>
</dbReference>
<evidence type="ECO:0000256" key="3">
    <source>
        <dbReference type="ARBA" id="ARBA00022603"/>
    </source>
</evidence>
<dbReference type="EMBL" id="BMIF01000015">
    <property type="protein sequence ID" value="GGA79340.1"/>
    <property type="molecule type" value="Genomic_DNA"/>
</dbReference>
<dbReference type="InterPro" id="IPR000878">
    <property type="entry name" value="4pyrrol_Mease"/>
</dbReference>
<dbReference type="Proteomes" id="UP000636264">
    <property type="component" value="Unassembled WGS sequence"/>
</dbReference>
<keyword evidence="3 7" id="KW-0489">Methyltransferase</keyword>
<reference evidence="7" key="1">
    <citation type="journal article" date="2014" name="Int. J. Syst. Evol. Microbiol.">
        <title>Complete genome sequence of Corynebacterium casei LMG S-19264T (=DSM 44701T), isolated from a smear-ripened cheese.</title>
        <authorList>
            <consortium name="US DOE Joint Genome Institute (JGI-PGF)"/>
            <person name="Walter F."/>
            <person name="Albersmeier A."/>
            <person name="Kalinowski J."/>
            <person name="Ruckert C."/>
        </authorList>
    </citation>
    <scope>NUCLEOTIDE SEQUENCE</scope>
    <source>
        <strain evidence="7">CGMCC 1.15320</strain>
    </source>
</reference>